<dbReference type="EMBL" id="JAWHXQ010000033">
    <property type="protein sequence ID" value="MDV0614416.1"/>
    <property type="molecule type" value="Genomic_DNA"/>
</dbReference>
<accession>A0AAE4MXX2</accession>
<dbReference type="RefSeq" id="WP_042015175.1">
    <property type="nucleotide sequence ID" value="NZ_CBCXYP010000048.1"/>
</dbReference>
<comment type="caution">
    <text evidence="2">The sequence shown here is derived from an EMBL/GenBank/DDBJ whole genome shotgun (WGS) entry which is preliminary data.</text>
</comment>
<evidence type="ECO:0000313" key="3">
    <source>
        <dbReference type="Proteomes" id="UP001187239"/>
    </source>
</evidence>
<proteinExistence type="predicted"/>
<protein>
    <submittedName>
        <fullName evidence="2">Uncharacterized protein</fullName>
    </submittedName>
</protein>
<organism evidence="2 3">
    <name type="scientific">Klebsiella quasipneumoniae subsp. similipneumoniae</name>
    <dbReference type="NCBI Taxonomy" id="1463164"/>
    <lineage>
        <taxon>Bacteria</taxon>
        <taxon>Pseudomonadati</taxon>
        <taxon>Pseudomonadota</taxon>
        <taxon>Gammaproteobacteria</taxon>
        <taxon>Enterobacterales</taxon>
        <taxon>Enterobacteriaceae</taxon>
        <taxon>Klebsiella/Raoultella group</taxon>
        <taxon>Klebsiella</taxon>
        <taxon>Klebsiella pneumoniae complex</taxon>
    </lineage>
</organism>
<feature type="region of interest" description="Disordered" evidence="1">
    <location>
        <begin position="43"/>
        <end position="64"/>
    </location>
</feature>
<dbReference type="AlphaFoldDB" id="A0AAE4MXX2"/>
<evidence type="ECO:0000313" key="2">
    <source>
        <dbReference type="EMBL" id="MDV0614416.1"/>
    </source>
</evidence>
<dbReference type="Proteomes" id="UP001187239">
    <property type="component" value="Unassembled WGS sequence"/>
</dbReference>
<reference evidence="2" key="1">
    <citation type="submission" date="2023-10" db="EMBL/GenBank/DDBJ databases">
        <title>Surveillance and assessment of the effects of hospital wastewater treatment on clearance of pathogenic bacterial and antimicrobial resistance genes.</title>
        <authorList>
            <person name="Wu Y."/>
        </authorList>
    </citation>
    <scope>NUCLEOTIDE SEQUENCE</scope>
    <source>
        <strain evidence="2">23-M-SY-8</strain>
    </source>
</reference>
<name>A0AAE4MXX2_9ENTR</name>
<evidence type="ECO:0000256" key="1">
    <source>
        <dbReference type="SAM" id="MobiDB-lite"/>
    </source>
</evidence>
<gene>
    <name evidence="2" type="ORF">RZO73_28395</name>
</gene>
<sequence length="64" mass="7507">MAFLVSDKWIVFSLQRLKPHNLYHRVNFVKELLFTKPPENGAVQFPQQRCHPTPRGFGEKGELQ</sequence>
<dbReference type="GeneID" id="97398124"/>